<sequence>MTEEGPGGWSTPLYEAVLEATGIGPGTTVLDLGCGVGLFARAAADRGARVTGVDTDADAVAVATAEVPEGTFLVRNAQDPPRGPFDVVAAVQLLMHVADPLTVLSRARRSGGVVAATVWGRERECDLRVFEEALAPWSGPSRPARGQSVGEPARLRSMAERAGLVVERLDEVAVPFHYAGEDAMFRSLMAAPLARAVAERTDPGTLRAAVLEHLEPYRTADGGYRLQNLCRMLVARRA</sequence>
<dbReference type="InterPro" id="IPR029063">
    <property type="entry name" value="SAM-dependent_MTases_sf"/>
</dbReference>
<reference evidence="1 2" key="1">
    <citation type="submission" date="2019-12" db="EMBL/GenBank/DDBJ databases">
        <title>the WGS of Blastococcus saxobsidens 67B17.</title>
        <authorList>
            <person name="Jiang Z."/>
        </authorList>
    </citation>
    <scope>NUCLEOTIDE SEQUENCE [LARGE SCALE GENOMIC DNA]</scope>
    <source>
        <strain evidence="1 2">67B17</strain>
    </source>
</reference>
<dbReference type="SUPFAM" id="SSF53335">
    <property type="entry name" value="S-adenosyl-L-methionine-dependent methyltransferases"/>
    <property type="match status" value="1"/>
</dbReference>
<comment type="caution">
    <text evidence="1">The sequence shown here is derived from an EMBL/GenBank/DDBJ whole genome shotgun (WGS) entry which is preliminary data.</text>
</comment>
<dbReference type="GO" id="GO:0008168">
    <property type="term" value="F:methyltransferase activity"/>
    <property type="evidence" value="ECO:0007669"/>
    <property type="project" value="UniProtKB-KW"/>
</dbReference>
<dbReference type="EMBL" id="JAAGWG010000001">
    <property type="protein sequence ID" value="NEK84166.1"/>
    <property type="molecule type" value="Genomic_DNA"/>
</dbReference>
<dbReference type="Gene3D" id="3.40.50.150">
    <property type="entry name" value="Vaccinia Virus protein VP39"/>
    <property type="match status" value="1"/>
</dbReference>
<dbReference type="AlphaFoldDB" id="A0A6L9VWH0"/>
<keyword evidence="1" id="KW-0489">Methyltransferase</keyword>
<dbReference type="Proteomes" id="UP000479241">
    <property type="component" value="Unassembled WGS sequence"/>
</dbReference>
<evidence type="ECO:0000313" key="2">
    <source>
        <dbReference type="Proteomes" id="UP000479241"/>
    </source>
</evidence>
<keyword evidence="1" id="KW-0808">Transferase</keyword>
<protein>
    <submittedName>
        <fullName evidence="1">Class I SAM-dependent methyltransferase</fullName>
    </submittedName>
</protein>
<accession>A0A6L9VWH0</accession>
<proteinExistence type="predicted"/>
<organism evidence="1 2">
    <name type="scientific">Blastococcus saxobsidens</name>
    <dbReference type="NCBI Taxonomy" id="138336"/>
    <lineage>
        <taxon>Bacteria</taxon>
        <taxon>Bacillati</taxon>
        <taxon>Actinomycetota</taxon>
        <taxon>Actinomycetes</taxon>
        <taxon>Geodermatophilales</taxon>
        <taxon>Geodermatophilaceae</taxon>
        <taxon>Blastococcus</taxon>
    </lineage>
</organism>
<dbReference type="RefSeq" id="WP_163201604.1">
    <property type="nucleotide sequence ID" value="NZ_JAAGWG010000001.1"/>
</dbReference>
<dbReference type="GO" id="GO:0032259">
    <property type="term" value="P:methylation"/>
    <property type="evidence" value="ECO:0007669"/>
    <property type="project" value="UniProtKB-KW"/>
</dbReference>
<dbReference type="PANTHER" id="PTHR43861">
    <property type="entry name" value="TRANS-ACONITATE 2-METHYLTRANSFERASE-RELATED"/>
    <property type="match status" value="1"/>
</dbReference>
<name>A0A6L9VWH0_9ACTN</name>
<evidence type="ECO:0000313" key="1">
    <source>
        <dbReference type="EMBL" id="NEK84166.1"/>
    </source>
</evidence>
<dbReference type="Pfam" id="PF13489">
    <property type="entry name" value="Methyltransf_23"/>
    <property type="match status" value="1"/>
</dbReference>
<gene>
    <name evidence="1" type="ORF">GCU60_00035</name>
</gene>